<feature type="domain" description="ABC3 transporter permease C-terminal" evidence="7">
    <location>
        <begin position="303"/>
        <end position="417"/>
    </location>
</feature>
<protein>
    <submittedName>
        <fullName evidence="9">Putative permease</fullName>
    </submittedName>
</protein>
<dbReference type="Pfam" id="PF12704">
    <property type="entry name" value="MacB_PCD"/>
    <property type="match status" value="2"/>
</dbReference>
<dbReference type="PANTHER" id="PTHR30572">
    <property type="entry name" value="MEMBRANE COMPONENT OF TRANSPORTER-RELATED"/>
    <property type="match status" value="1"/>
</dbReference>
<keyword evidence="3 6" id="KW-0812">Transmembrane</keyword>
<evidence type="ECO:0000313" key="10">
    <source>
        <dbReference type="Proteomes" id="UP000294498"/>
    </source>
</evidence>
<feature type="transmembrane region" description="Helical" evidence="6">
    <location>
        <begin position="348"/>
        <end position="371"/>
    </location>
</feature>
<feature type="transmembrane region" description="Helical" evidence="6">
    <location>
        <begin position="298"/>
        <end position="319"/>
    </location>
</feature>
<dbReference type="Pfam" id="PF02687">
    <property type="entry name" value="FtsX"/>
    <property type="match status" value="2"/>
</dbReference>
<feature type="transmembrane region" description="Helical" evidence="6">
    <location>
        <begin position="774"/>
        <end position="794"/>
    </location>
</feature>
<sequence>MIRNYIKIALRSLWRKKTFAFLNILGLAVGMASALLVFLVIRHEMSYDTYHSKLNRVYRVGTDLKLRSGEVDHYGATSILLPDAFRVDFPSVERVAATWQIDQAQFAIPKPGGDQLFREKTGVYYVEPGLFDILDIPWLEGDPATALRAPFTVALSRSVAKKWFGDWHKAMGQTVRLGDDGFPVSVTGILEDPPSNTDISLNIVLSYATFRRINAIDFNNPRMWGSMNSSSECFVLLHQGQDPQTIEAGLPAFTKAHYAQSDVGGTAKTTNTFLPVKDMHFDEDRERYGDPNLSHKELWALSLIGIFLVLVACINFVNLSTAQSTNRAKEIGVRKVLGSNRPQLLTQFFLETALLTLVAMVLACILTELSLPLVGRLLNRDLSLSLFQVPLALLFLLGIGVIVTFLAGFYPGLILSGFDPVDAIKSKMKTTRKGGISLRRGLVVLQFVIAQLLIIATLVVIKQMSLYRNRPMGFERSAIVMIDLPADSLGITKYLYFKDKISRLPGVLQAALADSPPSTDDAWNTSVFFDTRPQAEDKSIMVRYADTDYLRTFKMTLAAGREPYPSDTIREVLVNETAVKMFGLHSDEEVLGRTVKLGALGQYHTIVGVIKDFNDRPLNDNLGIRPLVVAPATKGYTLLAVHLDPVHQQAVLNALSSTYAEVFPEHVFDPRFVDDELMKNYRAEATAGKLFRLFAVLAIFISCLGLYGLVSFMAAQKTKEVGIRKVLGASVQSIVILFSKEFTLLIGVAFVVAAPLGYYFMTQWLSSFYYQTDIGWGVFALAILLSVIIAWATVGYRALRAALSDPVKAIKYE</sequence>
<feature type="transmembrane region" description="Helical" evidence="6">
    <location>
        <begin position="20"/>
        <end position="41"/>
    </location>
</feature>
<feature type="domain" description="ABC3 transporter permease C-terminal" evidence="7">
    <location>
        <begin position="693"/>
        <end position="801"/>
    </location>
</feature>
<dbReference type="PANTHER" id="PTHR30572:SF18">
    <property type="entry name" value="ABC-TYPE MACROLIDE FAMILY EXPORT SYSTEM PERMEASE COMPONENT 2"/>
    <property type="match status" value="1"/>
</dbReference>
<dbReference type="AlphaFoldDB" id="A0A4R8DPP0"/>
<dbReference type="InterPro" id="IPR050250">
    <property type="entry name" value="Macrolide_Exporter_MacB"/>
</dbReference>
<feature type="domain" description="MacB-like periplasmic core" evidence="8">
    <location>
        <begin position="21"/>
        <end position="250"/>
    </location>
</feature>
<feature type="domain" description="MacB-like periplasmic core" evidence="8">
    <location>
        <begin position="527"/>
        <end position="653"/>
    </location>
</feature>
<dbReference type="RefSeq" id="WP_133990651.1">
    <property type="nucleotide sequence ID" value="NZ_SODV01000001.1"/>
</dbReference>
<dbReference type="GO" id="GO:0022857">
    <property type="term" value="F:transmembrane transporter activity"/>
    <property type="evidence" value="ECO:0007669"/>
    <property type="project" value="TreeGrafter"/>
</dbReference>
<evidence type="ECO:0000259" key="7">
    <source>
        <dbReference type="Pfam" id="PF02687"/>
    </source>
</evidence>
<accession>A0A4R8DPP0</accession>
<dbReference type="InterPro" id="IPR003838">
    <property type="entry name" value="ABC3_permease_C"/>
</dbReference>
<feature type="transmembrane region" description="Helical" evidence="6">
    <location>
        <begin position="742"/>
        <end position="762"/>
    </location>
</feature>
<feature type="transmembrane region" description="Helical" evidence="6">
    <location>
        <begin position="442"/>
        <end position="461"/>
    </location>
</feature>
<keyword evidence="10" id="KW-1185">Reference proteome</keyword>
<evidence type="ECO:0000256" key="1">
    <source>
        <dbReference type="ARBA" id="ARBA00004651"/>
    </source>
</evidence>
<dbReference type="OrthoDB" id="1451596at2"/>
<comment type="caution">
    <text evidence="9">The sequence shown here is derived from an EMBL/GenBank/DDBJ whole genome shotgun (WGS) entry which is preliminary data.</text>
</comment>
<evidence type="ECO:0000256" key="2">
    <source>
        <dbReference type="ARBA" id="ARBA00022475"/>
    </source>
</evidence>
<dbReference type="InterPro" id="IPR025857">
    <property type="entry name" value="MacB_PCD"/>
</dbReference>
<dbReference type="Proteomes" id="UP000294498">
    <property type="component" value="Unassembled WGS sequence"/>
</dbReference>
<keyword evidence="4 6" id="KW-1133">Transmembrane helix</keyword>
<dbReference type="EMBL" id="SODV01000001">
    <property type="protein sequence ID" value="TDW99715.1"/>
    <property type="molecule type" value="Genomic_DNA"/>
</dbReference>
<dbReference type="GO" id="GO:0005886">
    <property type="term" value="C:plasma membrane"/>
    <property type="evidence" value="ECO:0007669"/>
    <property type="project" value="UniProtKB-SubCell"/>
</dbReference>
<reference evidence="9 10" key="1">
    <citation type="submission" date="2019-03" db="EMBL/GenBank/DDBJ databases">
        <title>Genomic Encyclopedia of Type Strains, Phase IV (KMG-IV): sequencing the most valuable type-strain genomes for metagenomic binning, comparative biology and taxonomic classification.</title>
        <authorList>
            <person name="Goeker M."/>
        </authorList>
    </citation>
    <scope>NUCLEOTIDE SEQUENCE [LARGE SCALE GENOMIC DNA]</scope>
    <source>
        <strain evidence="9 10">DSM 100059</strain>
    </source>
</reference>
<feature type="transmembrane region" description="Helical" evidence="6">
    <location>
        <begin position="391"/>
        <end position="421"/>
    </location>
</feature>
<gene>
    <name evidence="9" type="ORF">EDB95_0725</name>
</gene>
<feature type="transmembrane region" description="Helical" evidence="6">
    <location>
        <begin position="690"/>
        <end position="715"/>
    </location>
</feature>
<evidence type="ECO:0000256" key="5">
    <source>
        <dbReference type="ARBA" id="ARBA00023136"/>
    </source>
</evidence>
<keyword evidence="5 6" id="KW-0472">Membrane</keyword>
<evidence type="ECO:0000256" key="6">
    <source>
        <dbReference type="SAM" id="Phobius"/>
    </source>
</evidence>
<evidence type="ECO:0000259" key="8">
    <source>
        <dbReference type="Pfam" id="PF12704"/>
    </source>
</evidence>
<name>A0A4R8DPP0_9BACT</name>
<evidence type="ECO:0000256" key="4">
    <source>
        <dbReference type="ARBA" id="ARBA00022989"/>
    </source>
</evidence>
<organism evidence="9 10">
    <name type="scientific">Dinghuibacter silviterrae</name>
    <dbReference type="NCBI Taxonomy" id="1539049"/>
    <lineage>
        <taxon>Bacteria</taxon>
        <taxon>Pseudomonadati</taxon>
        <taxon>Bacteroidota</taxon>
        <taxon>Chitinophagia</taxon>
        <taxon>Chitinophagales</taxon>
        <taxon>Chitinophagaceae</taxon>
        <taxon>Dinghuibacter</taxon>
    </lineage>
</organism>
<evidence type="ECO:0000256" key="3">
    <source>
        <dbReference type="ARBA" id="ARBA00022692"/>
    </source>
</evidence>
<keyword evidence="2" id="KW-1003">Cell membrane</keyword>
<proteinExistence type="predicted"/>
<comment type="subcellular location">
    <subcellularLocation>
        <location evidence="1">Cell membrane</location>
        <topology evidence="1">Multi-pass membrane protein</topology>
    </subcellularLocation>
</comment>
<evidence type="ECO:0000313" key="9">
    <source>
        <dbReference type="EMBL" id="TDW99715.1"/>
    </source>
</evidence>